<reference evidence="5" key="2">
    <citation type="submission" date="2023-11" db="UniProtKB">
        <authorList>
            <consortium name="WormBaseParasite"/>
        </authorList>
    </citation>
    <scope>IDENTIFICATION</scope>
</reference>
<feature type="compositionally biased region" description="Acidic residues" evidence="1">
    <location>
        <begin position="2981"/>
        <end position="2997"/>
    </location>
</feature>
<dbReference type="PANTHER" id="PTHR17695:SF11">
    <property type="entry name" value="SMALL SUBUNIT PROCESSOME COMPONENT 20 HOMOLOG"/>
    <property type="match status" value="1"/>
</dbReference>
<proteinExistence type="predicted"/>
<name>A0AA85GH54_9TREM</name>
<evidence type="ECO:0000313" key="4">
    <source>
        <dbReference type="Proteomes" id="UP000050792"/>
    </source>
</evidence>
<evidence type="ECO:0000256" key="1">
    <source>
        <dbReference type="SAM" id="MobiDB-lite"/>
    </source>
</evidence>
<feature type="region of interest" description="Disordered" evidence="1">
    <location>
        <begin position="1735"/>
        <end position="1771"/>
    </location>
</feature>
<keyword evidence="4" id="KW-1185">Reference proteome</keyword>
<evidence type="ECO:0000259" key="3">
    <source>
        <dbReference type="Pfam" id="PF20416"/>
    </source>
</evidence>
<feature type="compositionally biased region" description="Basic residues" evidence="1">
    <location>
        <begin position="3604"/>
        <end position="3616"/>
    </location>
</feature>
<feature type="compositionally biased region" description="Acidic residues" evidence="1">
    <location>
        <begin position="3013"/>
        <end position="3043"/>
    </location>
</feature>
<feature type="compositionally biased region" description="Basic and acidic residues" evidence="1">
    <location>
        <begin position="2014"/>
        <end position="2025"/>
    </location>
</feature>
<accession>A0AA85GH54</accession>
<feature type="compositionally biased region" description="Acidic residues" evidence="1">
    <location>
        <begin position="2037"/>
        <end position="2052"/>
    </location>
</feature>
<protein>
    <submittedName>
        <fullName evidence="5">Uncharacterized protein</fullName>
    </submittedName>
</protein>
<feature type="region of interest" description="Disordered" evidence="1">
    <location>
        <begin position="2008"/>
        <end position="2081"/>
    </location>
</feature>
<dbReference type="SUPFAM" id="SSF48371">
    <property type="entry name" value="ARM repeat"/>
    <property type="match status" value="1"/>
</dbReference>
<dbReference type="Pfam" id="PF07539">
    <property type="entry name" value="UTP20_N"/>
    <property type="match status" value="1"/>
</dbReference>
<feature type="region of interest" description="Disordered" evidence="1">
    <location>
        <begin position="2978"/>
        <end position="3076"/>
    </location>
</feature>
<dbReference type="InterPro" id="IPR011430">
    <property type="entry name" value="UTP20_N"/>
</dbReference>
<dbReference type="Pfam" id="PF20416">
    <property type="entry name" value="UTP20"/>
    <property type="match status" value="1"/>
</dbReference>
<dbReference type="InterPro" id="IPR016024">
    <property type="entry name" value="ARM-type_fold"/>
</dbReference>
<dbReference type="WBParaSite" id="SRDH1_94190.1">
    <property type="protein sequence ID" value="SRDH1_94190.1"/>
    <property type="gene ID" value="SRDH1_94190"/>
</dbReference>
<sequence>MKGDNTFRFLKYKDEIKRKVVVSFKTNHFDGEDSLDSYFALAVEKWTDSSSSEQFIAFRRKIAPYVLSLKLIIFHQDLICQELKIFWEQLGDTCLPPALDLVANLACDIREDFFKHIDDFLPLVVNAIIRNSKNAEFLANCFNCLSHLVYFLHRPMIRNIRKILKCFLPLLSHCSSDIPRFTAECLAFLFRKFGDKIALFHILEEMIENPECLGAVLTEMLSGVGEKVHTTSLEVLPRLLDSLFSLNCDSKQSVHLVFDGHKNKTTPPAVSGTSTEMTSSPNDCCSTSKSIIAVSYSLSQLVKRSPSSEQINYIIQHLTCQCQRLSTIPNHQYFREYLTLLTSFLQSVAKSEFMPLFEENISKILITLINCYSSPEVLNLCCIFLQFVSRRYNPYDFIKSVVQCKNQTLESRLEFLKNLANWQYFDRDVAPNIIHVLLDTHNLRNSALASGCALCIFDALFRIGLVKQLIPFEPNVIDDSSCLSINFTYIVGSIFNDTTTRSDVSNVIDWFVSPLRLLSRREDIVDRKCCGCTTELQVPLSIPIFCLPLIKPLPVENILKLLADTLKTLVNDLYCSIEFSSENNITTEDKERLFQIMAIVQAVQKLKFRTNTYNEYFHISPNELSLEKLILLATSYHYLYPEYCCIILRIIDILIHILISNNDYKQYLFNHRDVLHGELLPLLISYSHQIRLHVLRILSVMNGDLINFTDCNNDDQHDEQSNSTVQIIIGRCLKAEKIQLGHQTVRDFLMHILQLHADRDVKYCRQAAEIAIHYLFGLLHVQFTAIWSPVYEAIASYCDFNSLLKSKSTKHETTTSNELEMKEKNWSIECRNLFWNKFQPLLMDVERKISDSNNKDIQNISNSNETNLYTCSYETAIIWFTSIRPDLYSLQRKTPNNDWLIIESRKRPDWLSYRLCLWQCLRWKTAAKYTHFLTPLLLNIINSAIQSGLNKSTEQLLLTILNLYSQFNNIKSIYMEKEFKQNIYQLLKFKQPTIQNAAFKCLLAYKQSAINNYKEEIEKIINPQTFRDAVRTFRLDTSLFSSEHREYIGGVFLRILYGRLQLSKGQFTSAVFTNLAQCTNSELNLFLSFLLDPFVKETECIELSTSTSISTVISLGDCIQSARQRVRHTIDGKDTLSWPRLHALSQIINETLNYMGHRLNIVSINENDDDNSNNSIELSNNIQRADILLRLALSLLAMVYEVKQVKLESLKQSTTHHHHLPLISQLKAVRLAAVNLLVHLFSSKWLCKIKFWGESTIADTITDHPPRDPDHHDPHPPQIDRSIIVKQICCNSLIFNDLLHSSTLSLNHFIIQLSYIWSSSTILNGYLCMKFFDSTLLDTLFKLLNMHYNNITRTTTTTANTTNIKISSKSSSTLKLKNEIIEKLVEIIYNLVFLPDVCTTGRVLIQSFHSELVNYLNKRLQELCHVKSTFFANLGKKPQSGLRLQREFQLVGYLAQLPYHSNNNIDQHNSTNCLTPVDGERLLQALLQLLQRSSIRSLRNNALATKSASFKHRIANNLLVNSDESATRYDLQLATGEAVEAELIQSILHLVQITTNITVYLKKILDLFVCSKSRIARSLLCQVVGVCVSRLKNWPTNLIEIIYTLNNNNTEEDHKEETNLRYFKKYLLDHNQSTDSLNHLTQNILLMLNSWDTTHIEQPDIIQRIHGFNLLIELCLLFKMNNPPEQFIYLHRAGLNCAIYTLNNDELQLRDIALNYTNHCIQSIQSRLIKIQNGTTNNGSSSSSSNSNNNCNGTTTTTHSNDTTTNNNDNSSIDKEKYYHELIIKCLWPNLINSLKDLTQSSNLKRLHLLRLLNSMIRTYQLRKRFLSLSLLLDNNIIQNDYYINLQSGTLLRQLCAIRRLSIFLHNPLTIISRRQWNLVTKHHHNHHPLATKKLFPISQYDLYHIFLPMIWFYLKPELNSSMNTYTTTDNNHTNNSSILENHKKLIDYCLDAIEGLAKQFNWKYYRILLEYIMNQLNTCININLASQIMIRLIDAFQSPNWNYSINNNEGDNEPIKEQDDHSMMEQKVPSINNNGGEEDKEPIRGEDDDSLMEEKVPSINNNGGEDDKQPIGEQDDHSMMKQKVLSKSLKLSKLNNNNNNNNNNNQNEQKEHSIILNYMLNVIKRLEPFIVKPIKINNNEIMDHQKKNLNNQPLKISLVISLVMLLRRLPLGYLESRLPNLILRVIDILRPSRDISSDIRNEASKSLSRIGRLLGPSKGLDKLFEIVNQQLERGGYAFWQVRLYTLHRILAEVEEAIKSGEVSFKCGQLDYIGRIMSHLYLDEIVGRLAEEMDSRRSAKLSDNNAKELSMNDLTGSMNTDLPEANGLKSPEGMTRLCRLLSADGIIHLFTEIKTALHCATSGITLESNVNSSMNCGVRFRHKALARIECTLVRLPMKTGIFSNKFLQSNINIIYQLFQQLVIDNLHEITINNDPTTTNTTDNYDNSSSIVFGWCQPKSKLLEPRWKYLELDHEKSIIQSNSLIINNQSHLKQSHLLVCCGLYLFIGLIRYHWLKQIDHDHNDSFNQINIINQFLPSIINCFNTKYIQIINITMKCIQLFLLITTSKSIINQLPEFSNYLIKINEKLFELLSINQSNFNLFNKIQSINYYTENFSKNLYYTLTLLLRHQYNNHTLTNQQLLTLINIIDIELNNHNTTTNISNNNNNEESIHSSLSLLHVIFQYRLNDPFIQQINHHDTNQEMDQKLSINNHTTNNSSTTNTNEVGSRLIQLYNQLKLLSITSKSDQIRIKSCYCLIKFLLNYSHSQKFLENFIKFCLKQLEYKKLSGRLSAYYLLYNLINHTMIIHMITNQNNHHHYLDELILLNVATAIERESSKRLRQQLLNLFCLLFNQLSINKIKLYYENYIIAFLTAPPVTRYSTRLLGLQIIQTIYNNQQLFIKMKQYHNQLINIISNDIIPCGMIQLNRLVYSNLSIMINSGLNELDNYKRSLKTPKEEYIQNQIIKEDAKWMSEIELPKNAYDDDDVDDHDDDDDDDDPKDTSKLSKDCEKSSSSDDDDNEGGEDIDFNDADFDDNMDLNYDEDPFTNADTFETIENNKHTNDAINNDTKQSQSTTSTRELKCSKSAMDNQYFIVAHTLEHALKLVYQMITKPKEDSTNTLDNNIDTYISSIKLSSFWRILINGPKYDNHLSCPITEFQSKKYRNALNKRREQYSTLFSIETTKTMPKNNTEEKPKKISLLIAGHRETREWATRCLNLLLKCEVMTNQDRFIKQTIEMDYELSGLNVRSALFKKLQKNKSNLNKVLQRILTGLLFQLEVDARVPISEEWSNALLSNLIYLGQLLHLSVGRKPVLRIFRIANKIALDELNNRPQYYCQRLLALKLTTGLLLRLPHPNTTQLFDMFSLNTRPSSDSDNQLLDQSDENLSVKKQVPAYFAYLRSASKLISREFRQRERLAFTAASSLASAVNDDTTDMGARIRLRGMHLSKELTARAKSRRRRAQARLRRALMSGTIRPESANSLVASVSAGMAKAGPDQLVELIESTESALTQELGGGNHQLIQIICSRASLGARVIRERRKLHKVTRNALGMAWNGPVKKKSKLLDVASQPLEMNNFSADEVDTSNRLQKRKLSSDEASVERNQKATQHKKTKKPRISL</sequence>
<feature type="domain" description="U3 small nucleolar RNA-associated protein 20" evidence="3">
    <location>
        <begin position="2151"/>
        <end position="2362"/>
    </location>
</feature>
<organism evidence="4 5">
    <name type="scientific">Schistosoma rodhaini</name>
    <dbReference type="NCBI Taxonomy" id="6188"/>
    <lineage>
        <taxon>Eukaryota</taxon>
        <taxon>Metazoa</taxon>
        <taxon>Spiralia</taxon>
        <taxon>Lophotrochozoa</taxon>
        <taxon>Platyhelminthes</taxon>
        <taxon>Trematoda</taxon>
        <taxon>Digenea</taxon>
        <taxon>Strigeidida</taxon>
        <taxon>Schistosomatoidea</taxon>
        <taxon>Schistosomatidae</taxon>
        <taxon>Schistosoma</taxon>
    </lineage>
</organism>
<dbReference type="InterPro" id="IPR052575">
    <property type="entry name" value="SSU_processome_comp_20"/>
</dbReference>
<dbReference type="GO" id="GO:0032040">
    <property type="term" value="C:small-subunit processome"/>
    <property type="evidence" value="ECO:0007669"/>
    <property type="project" value="TreeGrafter"/>
</dbReference>
<dbReference type="PANTHER" id="PTHR17695">
    <property type="entry name" value="SMALL SUBUNIT PROCESSOME COMPONENT 20 HOMOLOG"/>
    <property type="match status" value="1"/>
</dbReference>
<evidence type="ECO:0000313" key="5">
    <source>
        <dbReference type="WBParaSite" id="SRDH1_94190.1"/>
    </source>
</evidence>
<reference evidence="4" key="1">
    <citation type="submission" date="2022-06" db="EMBL/GenBank/DDBJ databases">
        <authorList>
            <person name="Berger JAMES D."/>
            <person name="Berger JAMES D."/>
        </authorList>
    </citation>
    <scope>NUCLEOTIDE SEQUENCE [LARGE SCALE GENOMIC DNA]</scope>
</reference>
<feature type="compositionally biased region" description="Polar residues" evidence="1">
    <location>
        <begin position="3061"/>
        <end position="3076"/>
    </location>
</feature>
<dbReference type="GO" id="GO:0030686">
    <property type="term" value="C:90S preribosome"/>
    <property type="evidence" value="ECO:0007669"/>
    <property type="project" value="TreeGrafter"/>
</dbReference>
<evidence type="ECO:0000259" key="2">
    <source>
        <dbReference type="Pfam" id="PF07539"/>
    </source>
</evidence>
<feature type="compositionally biased region" description="Basic and acidic residues" evidence="1">
    <location>
        <begin position="2066"/>
        <end position="2080"/>
    </location>
</feature>
<feature type="region of interest" description="Disordered" evidence="1">
    <location>
        <begin position="3575"/>
        <end position="3616"/>
    </location>
</feature>
<feature type="compositionally biased region" description="Basic and acidic residues" evidence="1">
    <location>
        <begin position="3590"/>
        <end position="3601"/>
    </location>
</feature>
<dbReference type="InterPro" id="IPR046523">
    <property type="entry name" value="UTP20_dom"/>
</dbReference>
<dbReference type="Proteomes" id="UP000050792">
    <property type="component" value="Unassembled WGS sequence"/>
</dbReference>
<feature type="domain" description="U3 small nucleolar RNA-associated protein 20 N-terminal" evidence="2">
    <location>
        <begin position="952"/>
        <end position="1241"/>
    </location>
</feature>
<feature type="compositionally biased region" description="Basic and acidic residues" evidence="1">
    <location>
        <begin position="2998"/>
        <end position="3012"/>
    </location>
</feature>